<proteinExistence type="inferred from homology"/>
<dbReference type="AlphaFoldDB" id="A0A6G1LPC1"/>
<comment type="subcellular location">
    <subcellularLocation>
        <location evidence="1 10">Cell membrane</location>
        <topology evidence="1 10">Multi-pass membrane protein</topology>
    </subcellularLocation>
</comment>
<evidence type="ECO:0000256" key="4">
    <source>
        <dbReference type="ARBA" id="ARBA00022692"/>
    </source>
</evidence>
<dbReference type="Proteomes" id="UP000479987">
    <property type="component" value="Unassembled WGS sequence"/>
</dbReference>
<feature type="transmembrane region" description="Helical" evidence="10">
    <location>
        <begin position="63"/>
        <end position="85"/>
    </location>
</feature>
<evidence type="ECO:0000256" key="10">
    <source>
        <dbReference type="RuleBase" id="RU351113"/>
    </source>
</evidence>
<feature type="transmembrane region" description="Helical" evidence="10">
    <location>
        <begin position="97"/>
        <end position="116"/>
    </location>
</feature>
<dbReference type="PANTHER" id="PTHR21137">
    <property type="entry name" value="ODORANT RECEPTOR"/>
    <property type="match status" value="1"/>
</dbReference>
<sequence>MGREYDDHHLFDTFILVLEMDKSESSGYKDLIWAIGLNRLNLEIVGLWPTTDGIIKRRFGSDILASFAFIMIALVTGIPMVHALMRVWGHMTLMIENLRLTLILITILFELVIMRWKRTVLSSIINMIAEDWLTLKLSAERDVMIKRAWTARLIIIYSYVTTALAFIFYIIVPYFDAPLRQITNLTDRNKPLPMQTYYVYDTDKSLQFELTFLAQAITVLVALLIYVGVNALLGLVILHMCGQLENFKHNIVNLTSGKDFNKALSSCVVTHLRLIRYANNVENTFTFILFVLVLKFGMVFCLCGFIFLTVITDENINNANFSQISYTVVVLICLLTQTFFYCFGGELITEHCDAVYYTICNLDWYTWKSREAKNLIPLMLLTKEPFRITAGKVLPLTMTTFCSLLKTSAGYVSILLAMRN</sequence>
<name>A0A6G1LPC1_9HYME</name>
<keyword evidence="9 10" id="KW-0807">Transducer</keyword>
<dbReference type="EMBL" id="SGBU01000041">
    <property type="protein sequence ID" value="KAF3054310.1"/>
    <property type="molecule type" value="Genomic_DNA"/>
</dbReference>
<evidence type="ECO:0000256" key="6">
    <source>
        <dbReference type="ARBA" id="ARBA00022989"/>
    </source>
</evidence>
<dbReference type="Pfam" id="PF02949">
    <property type="entry name" value="7tm_6"/>
    <property type="match status" value="1"/>
</dbReference>
<dbReference type="GO" id="GO:0005549">
    <property type="term" value="F:odorant binding"/>
    <property type="evidence" value="ECO:0007669"/>
    <property type="project" value="InterPro"/>
</dbReference>
<gene>
    <name evidence="11" type="primary">Or-140</name>
    <name evidence="11" type="synonym">Nful_v1.0-Or-140</name>
    <name evidence="11" type="ORF">NFUL_NFUL000305</name>
</gene>
<dbReference type="GO" id="GO:0004984">
    <property type="term" value="F:olfactory receptor activity"/>
    <property type="evidence" value="ECO:0007669"/>
    <property type="project" value="InterPro"/>
</dbReference>
<keyword evidence="7 10" id="KW-0472">Membrane</keyword>
<keyword evidence="8 10" id="KW-0675">Receptor</keyword>
<keyword evidence="2" id="KW-1003">Cell membrane</keyword>
<accession>A0A6G1LPC1</accession>
<feature type="transmembrane region" description="Helical" evidence="10">
    <location>
        <begin position="212"/>
        <end position="238"/>
    </location>
</feature>
<comment type="caution">
    <text evidence="11">The sequence shown here is derived from an EMBL/GenBank/DDBJ whole genome shotgun (WGS) entry which is preliminary data.</text>
</comment>
<evidence type="ECO:0000256" key="9">
    <source>
        <dbReference type="ARBA" id="ARBA00023224"/>
    </source>
</evidence>
<keyword evidence="6 10" id="KW-1133">Transmembrane helix</keyword>
<evidence type="ECO:0000256" key="3">
    <source>
        <dbReference type="ARBA" id="ARBA00022606"/>
    </source>
</evidence>
<feature type="transmembrane region" description="Helical" evidence="10">
    <location>
        <begin position="323"/>
        <end position="343"/>
    </location>
</feature>
<evidence type="ECO:0000256" key="8">
    <source>
        <dbReference type="ARBA" id="ARBA00023170"/>
    </source>
</evidence>
<keyword evidence="4 10" id="KW-0812">Transmembrane</keyword>
<evidence type="ECO:0000256" key="1">
    <source>
        <dbReference type="ARBA" id="ARBA00004651"/>
    </source>
</evidence>
<organism evidence="11 12">
    <name type="scientific">Nylanderia fulva</name>
    <dbReference type="NCBI Taxonomy" id="613905"/>
    <lineage>
        <taxon>Eukaryota</taxon>
        <taxon>Metazoa</taxon>
        <taxon>Ecdysozoa</taxon>
        <taxon>Arthropoda</taxon>
        <taxon>Hexapoda</taxon>
        <taxon>Insecta</taxon>
        <taxon>Pterygota</taxon>
        <taxon>Neoptera</taxon>
        <taxon>Endopterygota</taxon>
        <taxon>Hymenoptera</taxon>
        <taxon>Apocrita</taxon>
        <taxon>Aculeata</taxon>
        <taxon>Formicoidea</taxon>
        <taxon>Formicidae</taxon>
        <taxon>Formicinae</taxon>
        <taxon>Nylanderia</taxon>
    </lineage>
</organism>
<dbReference type="GO" id="GO:0005886">
    <property type="term" value="C:plasma membrane"/>
    <property type="evidence" value="ECO:0007669"/>
    <property type="project" value="UniProtKB-SubCell"/>
</dbReference>
<comment type="caution">
    <text evidence="10">Lacks conserved residue(s) required for the propagation of feature annotation.</text>
</comment>
<evidence type="ECO:0000313" key="11">
    <source>
        <dbReference type="EMBL" id="KAF3054310.1"/>
    </source>
</evidence>
<feature type="transmembrane region" description="Helical" evidence="10">
    <location>
        <begin position="285"/>
        <end position="311"/>
    </location>
</feature>
<evidence type="ECO:0000256" key="5">
    <source>
        <dbReference type="ARBA" id="ARBA00022725"/>
    </source>
</evidence>
<evidence type="ECO:0000256" key="2">
    <source>
        <dbReference type="ARBA" id="ARBA00022475"/>
    </source>
</evidence>
<dbReference type="PANTHER" id="PTHR21137:SF35">
    <property type="entry name" value="ODORANT RECEPTOR 19A-RELATED"/>
    <property type="match status" value="1"/>
</dbReference>
<dbReference type="InterPro" id="IPR004117">
    <property type="entry name" value="7tm6_olfct_rcpt"/>
</dbReference>
<protein>
    <recommendedName>
        <fullName evidence="10">Odorant receptor</fullName>
    </recommendedName>
</protein>
<comment type="similarity">
    <text evidence="10">Belongs to the insect chemoreceptor superfamily. Heteromeric odorant receptor channel (TC 1.A.69) family.</text>
</comment>
<keyword evidence="12" id="KW-1185">Reference proteome</keyword>
<evidence type="ECO:0000256" key="7">
    <source>
        <dbReference type="ARBA" id="ARBA00023136"/>
    </source>
</evidence>
<keyword evidence="3 10" id="KW-0716">Sensory transduction</keyword>
<feature type="transmembrane region" description="Helical" evidence="10">
    <location>
        <begin position="154"/>
        <end position="175"/>
    </location>
</feature>
<dbReference type="GO" id="GO:0007165">
    <property type="term" value="P:signal transduction"/>
    <property type="evidence" value="ECO:0007669"/>
    <property type="project" value="UniProtKB-KW"/>
</dbReference>
<keyword evidence="5 10" id="KW-0552">Olfaction</keyword>
<evidence type="ECO:0000313" key="12">
    <source>
        <dbReference type="Proteomes" id="UP000479987"/>
    </source>
</evidence>
<reference evidence="11 12" key="1">
    <citation type="submission" date="2019-08" db="EMBL/GenBank/DDBJ databases">
        <title>High quality draft denovo assembly of Nylanderia fulva.</title>
        <authorList>
            <person name="Vargo E.L."/>
            <person name="Tarone A.M."/>
            <person name="Konganti K.R."/>
        </authorList>
    </citation>
    <scope>NUCLEOTIDE SEQUENCE [LARGE SCALE GENOMIC DNA]</scope>
    <source>
        <strain evidence="11">TAMU-Nful-2015</strain>
        <tissue evidence="11">Whole body</tissue>
    </source>
</reference>